<sequence length="104" mass="11492">MAVANVWGECNGYNVIFSYNDGTGTWDVPVPFAESGEYIMTVYAEDLAGNIGYYATLLLVIDKESLRVEIKILDMSAKARKDGFLMNSSASSMQTKIYTTIVNE</sequence>
<feature type="domain" description="Ig-like" evidence="1">
    <location>
        <begin position="3"/>
        <end position="71"/>
    </location>
</feature>
<dbReference type="Gene3D" id="2.60.40.10">
    <property type="entry name" value="Immunoglobulins"/>
    <property type="match status" value="1"/>
</dbReference>
<organism evidence="2">
    <name type="scientific">Siphoviridae sp. ctTBR23</name>
    <dbReference type="NCBI Taxonomy" id="2825515"/>
    <lineage>
        <taxon>Viruses</taxon>
        <taxon>Duplodnaviria</taxon>
        <taxon>Heunggongvirae</taxon>
        <taxon>Uroviricota</taxon>
        <taxon>Caudoviricetes</taxon>
    </lineage>
</organism>
<dbReference type="InterPro" id="IPR013783">
    <property type="entry name" value="Ig-like_fold"/>
</dbReference>
<evidence type="ECO:0000313" key="2">
    <source>
        <dbReference type="EMBL" id="DAE00118.1"/>
    </source>
</evidence>
<evidence type="ECO:0000259" key="1">
    <source>
        <dbReference type="Pfam" id="PF13754"/>
    </source>
</evidence>
<protein>
    <recommendedName>
        <fullName evidence="1">Ig-like domain-containing protein</fullName>
    </recommendedName>
</protein>
<name>A0A8S5NZ75_9CAUD</name>
<dbReference type="EMBL" id="BK015299">
    <property type="protein sequence ID" value="DAE00118.1"/>
    <property type="molecule type" value="Genomic_DNA"/>
</dbReference>
<proteinExistence type="predicted"/>
<reference evidence="2" key="1">
    <citation type="journal article" date="2021" name="Proc. Natl. Acad. Sci. U.S.A.">
        <title>A Catalog of Tens of Thousands of Viruses from Human Metagenomes Reveals Hidden Associations with Chronic Diseases.</title>
        <authorList>
            <person name="Tisza M.J."/>
            <person name="Buck C.B."/>
        </authorList>
    </citation>
    <scope>NUCLEOTIDE SEQUENCE</scope>
    <source>
        <strain evidence="2">CtTBR23</strain>
    </source>
</reference>
<dbReference type="InterPro" id="IPR022038">
    <property type="entry name" value="Ig-like_bact"/>
</dbReference>
<accession>A0A8S5NZ75</accession>
<dbReference type="Pfam" id="PF13754">
    <property type="entry name" value="Big_3_4"/>
    <property type="match status" value="1"/>
</dbReference>